<dbReference type="PANTHER" id="PTHR30244:SF34">
    <property type="entry name" value="DTDP-4-AMINO-4,6-DIDEOXYGALACTOSE TRANSAMINASE"/>
    <property type="match status" value="1"/>
</dbReference>
<dbReference type="EMBL" id="JAMJEV010000024">
    <property type="protein sequence ID" value="MDO0825355.1"/>
    <property type="molecule type" value="Genomic_DNA"/>
</dbReference>
<dbReference type="SUPFAM" id="SSF53383">
    <property type="entry name" value="PLP-dependent transferases"/>
    <property type="match status" value="1"/>
</dbReference>
<evidence type="ECO:0000313" key="2">
    <source>
        <dbReference type="EMBL" id="MDO0825355.1"/>
    </source>
</evidence>
<organism evidence="2 3">
    <name type="scientific">Desulfosporosinus nitroreducens</name>
    <dbReference type="NCBI Taxonomy" id="2018668"/>
    <lineage>
        <taxon>Bacteria</taxon>
        <taxon>Bacillati</taxon>
        <taxon>Bacillota</taxon>
        <taxon>Clostridia</taxon>
        <taxon>Eubacteriales</taxon>
        <taxon>Desulfitobacteriaceae</taxon>
        <taxon>Desulfosporosinus</taxon>
    </lineage>
</organism>
<accession>A0ABT8QVZ5</accession>
<evidence type="ECO:0000256" key="1">
    <source>
        <dbReference type="RuleBase" id="RU004508"/>
    </source>
</evidence>
<dbReference type="InterPro" id="IPR015422">
    <property type="entry name" value="PyrdxlP-dep_Trfase_small"/>
</dbReference>
<dbReference type="InterPro" id="IPR015421">
    <property type="entry name" value="PyrdxlP-dep_Trfase_major"/>
</dbReference>
<proteinExistence type="inferred from homology"/>
<dbReference type="PANTHER" id="PTHR30244">
    <property type="entry name" value="TRANSAMINASE"/>
    <property type="match status" value="1"/>
</dbReference>
<dbReference type="Pfam" id="PF01041">
    <property type="entry name" value="DegT_DnrJ_EryC1"/>
    <property type="match status" value="1"/>
</dbReference>
<comment type="caution">
    <text evidence="2">The sequence shown here is derived from an EMBL/GenBank/DDBJ whole genome shotgun (WGS) entry which is preliminary data.</text>
</comment>
<dbReference type="CDD" id="cd00616">
    <property type="entry name" value="AHBA_syn"/>
    <property type="match status" value="1"/>
</dbReference>
<sequence length="442" mass="49758">MSEAEMRREDVIRKEILAGVAEIYALREAEKRFIPGTSKVNYAGRVFDEKEMRAAVDSLLDFWLTLGDKGTEFVEDFCVFHDLRYGLVTNSGSSANLIALSALCSPAFEGRLQKGDEVITTASAFPTTVNPILQNALTPVFIDIEEDTYNIDSSKIEAAISPKTRALMFAHTLGNPAQMDVIMDIARKNGLYVIEDTCDALDSKYGGQLCGTFGDIATYSFYAAHHITMGEGGALLTNNLSLYRQALSIRDWGRACFCRTGEDNPDGACGHRFEQKFVGLPDGYDHKYIYSNIGYNLKPLDLQCAIGIEQLKKLPEFTRKRRENFKVLYEDFQQYAEYFILPRALPKAEPSWFALPITVKENAGFTRKEIVTYLESKNIETRMLFSGNILRHPAYKNITCRIAGELTNTEQVMQRTFFIGVYPGLNDEKLDYIKNTLGGFFS</sequence>
<dbReference type="NCBIfam" id="NF011936">
    <property type="entry name" value="PRK15407.1"/>
    <property type="match status" value="1"/>
</dbReference>
<name>A0ABT8QVZ5_9FIRM</name>
<protein>
    <submittedName>
        <fullName evidence="2">Lipopolysaccharide biosynthesis protein RfbH</fullName>
    </submittedName>
</protein>
<dbReference type="InterPro" id="IPR000653">
    <property type="entry name" value="DegT/StrS_aminotransferase"/>
</dbReference>
<dbReference type="PIRSF" id="PIRSF000390">
    <property type="entry name" value="PLP_StrS"/>
    <property type="match status" value="1"/>
</dbReference>
<evidence type="ECO:0000313" key="3">
    <source>
        <dbReference type="Proteomes" id="UP001176021"/>
    </source>
</evidence>
<reference evidence="2" key="1">
    <citation type="submission" date="2022-05" db="EMBL/GenBank/DDBJ databases">
        <title>Expanded diversity of anoxic marine methylotrophy in a Black Sea sulfate reducing microorganism.</title>
        <authorList>
            <person name="Fischer P.Q."/>
            <person name="Stams A.J.M."/>
            <person name="Villanueva L."/>
            <person name="Sousa D.Z."/>
        </authorList>
    </citation>
    <scope>NUCLEOTIDE SEQUENCE</scope>
    <source>
        <strain evidence="2">P130</strain>
    </source>
</reference>
<dbReference type="Gene3D" id="3.40.640.10">
    <property type="entry name" value="Type I PLP-dependent aspartate aminotransferase-like (Major domain)"/>
    <property type="match status" value="1"/>
</dbReference>
<dbReference type="InterPro" id="IPR015424">
    <property type="entry name" value="PyrdxlP-dep_Trfase"/>
</dbReference>
<keyword evidence="3" id="KW-1185">Reference proteome</keyword>
<dbReference type="RefSeq" id="WP_302049966.1">
    <property type="nucleotide sequence ID" value="NZ_JAMJEV010000024.1"/>
</dbReference>
<dbReference type="Proteomes" id="UP001176021">
    <property type="component" value="Unassembled WGS sequence"/>
</dbReference>
<dbReference type="Gene3D" id="3.90.1150.10">
    <property type="entry name" value="Aspartate Aminotransferase, domain 1"/>
    <property type="match status" value="1"/>
</dbReference>
<gene>
    <name evidence="2" type="primary">rfbH</name>
    <name evidence="2" type="ORF">M8H41_21245</name>
</gene>
<comment type="similarity">
    <text evidence="1">Belongs to the DegT/DnrJ/EryC1 family.</text>
</comment>
<keyword evidence="1" id="KW-0663">Pyridoxal phosphate</keyword>